<accession>A0ABD5YXA8</accession>
<sequence length="185" mass="20856">MYHATIDPDARTLTLTERRPDPITGEEREVTINTYELNGSPLETDFVTRSISESEDGKIHLELEADAITDLASPRADFWDEVAATLGIEYRHGNVRLNDEKSAAQNYRDFVRFLAERDYLTTEDLPIALPSATNRYIVNNAPYHQDGSEMTREEEVAEDVYIDVNASADTIGRHIKALSEQLVPA</sequence>
<keyword evidence="2" id="KW-1185">Reference proteome</keyword>
<comment type="caution">
    <text evidence="1">The sequence shown here is derived from an EMBL/GenBank/DDBJ whole genome shotgun (WGS) entry which is preliminary data.</text>
</comment>
<proteinExistence type="predicted"/>
<name>A0ABD5YXA8_9EURY</name>
<gene>
    <name evidence="1" type="ORF">ACFQJ9_02710</name>
</gene>
<dbReference type="Proteomes" id="UP001596447">
    <property type="component" value="Unassembled WGS sequence"/>
</dbReference>
<evidence type="ECO:0000313" key="2">
    <source>
        <dbReference type="Proteomes" id="UP001596447"/>
    </source>
</evidence>
<dbReference type="EMBL" id="JBHTAR010000004">
    <property type="protein sequence ID" value="MFC7198378.1"/>
    <property type="molecule type" value="Genomic_DNA"/>
</dbReference>
<evidence type="ECO:0000313" key="1">
    <source>
        <dbReference type="EMBL" id="MFC7198378.1"/>
    </source>
</evidence>
<dbReference type="RefSeq" id="WP_382216121.1">
    <property type="nucleotide sequence ID" value="NZ_JBHTAR010000004.1"/>
</dbReference>
<organism evidence="1 2">
    <name type="scientific">Halospeciosus flavus</name>
    <dbReference type="NCBI Taxonomy" id="3032283"/>
    <lineage>
        <taxon>Archaea</taxon>
        <taxon>Methanobacteriati</taxon>
        <taxon>Methanobacteriota</taxon>
        <taxon>Stenosarchaea group</taxon>
        <taxon>Halobacteria</taxon>
        <taxon>Halobacteriales</taxon>
        <taxon>Halobacteriaceae</taxon>
        <taxon>Halospeciosus</taxon>
    </lineage>
</organism>
<protein>
    <submittedName>
        <fullName evidence="1">Uncharacterized protein</fullName>
    </submittedName>
</protein>
<reference evidence="1 2" key="1">
    <citation type="journal article" date="2019" name="Int. J. Syst. Evol. Microbiol.">
        <title>The Global Catalogue of Microorganisms (GCM) 10K type strain sequencing project: providing services to taxonomists for standard genome sequencing and annotation.</title>
        <authorList>
            <consortium name="The Broad Institute Genomics Platform"/>
            <consortium name="The Broad Institute Genome Sequencing Center for Infectious Disease"/>
            <person name="Wu L."/>
            <person name="Ma J."/>
        </authorList>
    </citation>
    <scope>NUCLEOTIDE SEQUENCE [LARGE SCALE GENOMIC DNA]</scope>
    <source>
        <strain evidence="1 2">XZGYJ-43</strain>
    </source>
</reference>
<dbReference type="AlphaFoldDB" id="A0ABD5YXA8"/>